<dbReference type="Proteomes" id="UP000476064">
    <property type="component" value="Chromosome"/>
</dbReference>
<dbReference type="SUPFAM" id="SSF52540">
    <property type="entry name" value="P-loop containing nucleoside triphosphate hydrolases"/>
    <property type="match status" value="1"/>
</dbReference>
<dbReference type="EMBL" id="CP048209">
    <property type="protein sequence ID" value="QHT59911.1"/>
    <property type="molecule type" value="Genomic_DNA"/>
</dbReference>
<dbReference type="GO" id="GO:0005886">
    <property type="term" value="C:plasma membrane"/>
    <property type="evidence" value="ECO:0007669"/>
    <property type="project" value="TreeGrafter"/>
</dbReference>
<name>A0A6C0FWQ9_9BACL</name>
<keyword evidence="3" id="KW-0418">Kinase</keyword>
<evidence type="ECO:0000313" key="3">
    <source>
        <dbReference type="EMBL" id="QHT59911.1"/>
    </source>
</evidence>
<keyword evidence="2" id="KW-0067">ATP-binding</keyword>
<keyword evidence="4" id="KW-1185">Reference proteome</keyword>
<reference evidence="3 4" key="1">
    <citation type="submission" date="2020-01" db="EMBL/GenBank/DDBJ databases">
        <title>Paenibacillus sp. nov., isolated from tomato rhizosphere.</title>
        <authorList>
            <person name="Weon H.-Y."/>
            <person name="Lee S.A."/>
        </authorList>
    </citation>
    <scope>NUCLEOTIDE SEQUENCE [LARGE SCALE GENOMIC DNA]</scope>
    <source>
        <strain evidence="3 4">12200R-189</strain>
    </source>
</reference>
<dbReference type="CDD" id="cd05387">
    <property type="entry name" value="BY-kinase"/>
    <property type="match status" value="1"/>
</dbReference>
<dbReference type="NCBIfam" id="TIGR01007">
    <property type="entry name" value="eps_fam"/>
    <property type="match status" value="1"/>
</dbReference>
<evidence type="ECO:0000313" key="4">
    <source>
        <dbReference type="Proteomes" id="UP000476064"/>
    </source>
</evidence>
<evidence type="ECO:0000256" key="1">
    <source>
        <dbReference type="ARBA" id="ARBA00022741"/>
    </source>
</evidence>
<dbReference type="Pfam" id="PF10609">
    <property type="entry name" value="ParA"/>
    <property type="match status" value="1"/>
</dbReference>
<dbReference type="InterPro" id="IPR050445">
    <property type="entry name" value="Bact_polysacc_biosynth/exp"/>
</dbReference>
<dbReference type="InterPro" id="IPR027417">
    <property type="entry name" value="P-loop_NTPase"/>
</dbReference>
<accession>A0A6C0FWQ9</accession>
<dbReference type="KEGG" id="plyc:GXP70_08065"/>
<dbReference type="AlphaFoldDB" id="A0A6C0FWQ9"/>
<dbReference type="PANTHER" id="PTHR32309:SF13">
    <property type="entry name" value="FERRIC ENTEROBACTIN TRANSPORT PROTEIN FEPE"/>
    <property type="match status" value="1"/>
</dbReference>
<proteinExistence type="predicted"/>
<dbReference type="RefSeq" id="WP_162355977.1">
    <property type="nucleotide sequence ID" value="NZ_CP048209.1"/>
</dbReference>
<dbReference type="InterPro" id="IPR005702">
    <property type="entry name" value="Wzc-like_C"/>
</dbReference>
<sequence>MPTTVISKSNRLITELNPRSSVPESYRLLKANIEYSSSEETAKCILVTSMQSESSKAITISNLAIVYALEGKSVLVIDADLYEPSLDQVFSSNGLGLSNVLDGHNLPNDVISETHISNISFVSTGQVSLNSFGHFTSERMRDFLSVVKSQFDIVLITSPPVLDATEASVISALCDGTVLVIEHAKVKREAAQKAISQLNKTKCRLLGAVLVNAPVKKKTKN</sequence>
<gene>
    <name evidence="3" type="ORF">GXP70_08065</name>
</gene>
<protein>
    <submittedName>
        <fullName evidence="3">CpsD/CapB family tyrosine-protein kinase</fullName>
    </submittedName>
</protein>
<dbReference type="InterPro" id="IPR033756">
    <property type="entry name" value="YlxH/NBP35"/>
</dbReference>
<dbReference type="GO" id="GO:0004713">
    <property type="term" value="F:protein tyrosine kinase activity"/>
    <property type="evidence" value="ECO:0007669"/>
    <property type="project" value="TreeGrafter"/>
</dbReference>
<dbReference type="PANTHER" id="PTHR32309">
    <property type="entry name" value="TYROSINE-PROTEIN KINASE"/>
    <property type="match status" value="1"/>
</dbReference>
<organism evidence="3 4">
    <name type="scientific">Paenibacillus lycopersici</name>
    <dbReference type="NCBI Taxonomy" id="2704462"/>
    <lineage>
        <taxon>Bacteria</taxon>
        <taxon>Bacillati</taxon>
        <taxon>Bacillota</taxon>
        <taxon>Bacilli</taxon>
        <taxon>Bacillales</taxon>
        <taxon>Paenibacillaceae</taxon>
        <taxon>Paenibacillus</taxon>
    </lineage>
</organism>
<dbReference type="Gene3D" id="3.40.50.300">
    <property type="entry name" value="P-loop containing nucleotide triphosphate hydrolases"/>
    <property type="match status" value="1"/>
</dbReference>
<dbReference type="GO" id="GO:0005524">
    <property type="term" value="F:ATP binding"/>
    <property type="evidence" value="ECO:0007669"/>
    <property type="project" value="UniProtKB-KW"/>
</dbReference>
<evidence type="ECO:0000256" key="2">
    <source>
        <dbReference type="ARBA" id="ARBA00022840"/>
    </source>
</evidence>
<keyword evidence="1" id="KW-0547">Nucleotide-binding</keyword>
<keyword evidence="3" id="KW-0808">Transferase</keyword>